<dbReference type="GO" id="GO:0005524">
    <property type="term" value="F:ATP binding"/>
    <property type="evidence" value="ECO:0007669"/>
    <property type="project" value="UniProtKB-UniRule"/>
</dbReference>
<dbReference type="PROSITE" id="PS50011">
    <property type="entry name" value="PROTEIN_KINASE_DOM"/>
    <property type="match status" value="1"/>
</dbReference>
<dbReference type="SUPFAM" id="SSF51110">
    <property type="entry name" value="alpha-D-mannose-specific plant lectins"/>
    <property type="match status" value="1"/>
</dbReference>
<dbReference type="InterPro" id="IPR024171">
    <property type="entry name" value="SRK-like_kinase"/>
</dbReference>
<dbReference type="Proteomes" id="UP001497457">
    <property type="component" value="Chromosome 19rd"/>
</dbReference>
<keyword evidence="8" id="KW-0430">Lectin</keyword>
<dbReference type="InterPro" id="IPR017441">
    <property type="entry name" value="Protein_kinase_ATP_BS"/>
</dbReference>
<evidence type="ECO:0000256" key="5">
    <source>
        <dbReference type="ARBA" id="ARBA00022679"/>
    </source>
</evidence>
<evidence type="ECO:0000256" key="17">
    <source>
        <dbReference type="ARBA" id="ARBA00047899"/>
    </source>
</evidence>
<dbReference type="EC" id="2.7.11.1" evidence="19"/>
<dbReference type="Pfam" id="PF01453">
    <property type="entry name" value="B_lectin"/>
    <property type="match status" value="1"/>
</dbReference>
<dbReference type="Gene3D" id="2.90.10.10">
    <property type="entry name" value="Bulb-type lectin domain"/>
    <property type="match status" value="1"/>
</dbReference>
<evidence type="ECO:0000259" key="23">
    <source>
        <dbReference type="PROSITE" id="PS50011"/>
    </source>
</evidence>
<dbReference type="InterPro" id="IPR000719">
    <property type="entry name" value="Prot_kinase_dom"/>
</dbReference>
<evidence type="ECO:0000256" key="6">
    <source>
        <dbReference type="ARBA" id="ARBA00022692"/>
    </source>
</evidence>
<dbReference type="PANTHER" id="PTHR47974">
    <property type="entry name" value="OS07G0415500 PROTEIN"/>
    <property type="match status" value="1"/>
</dbReference>
<evidence type="ECO:0000256" key="3">
    <source>
        <dbReference type="ARBA" id="ARBA00022536"/>
    </source>
</evidence>
<dbReference type="GO" id="GO:0004674">
    <property type="term" value="F:protein serine/threonine kinase activity"/>
    <property type="evidence" value="ECO:0007669"/>
    <property type="project" value="UniProtKB-KW"/>
</dbReference>
<organism evidence="26 27">
    <name type="scientific">Urochloa decumbens</name>
    <dbReference type="NCBI Taxonomy" id="240449"/>
    <lineage>
        <taxon>Eukaryota</taxon>
        <taxon>Viridiplantae</taxon>
        <taxon>Streptophyta</taxon>
        <taxon>Embryophyta</taxon>
        <taxon>Tracheophyta</taxon>
        <taxon>Spermatophyta</taxon>
        <taxon>Magnoliopsida</taxon>
        <taxon>Liliopsida</taxon>
        <taxon>Poales</taxon>
        <taxon>Poaceae</taxon>
        <taxon>PACMAD clade</taxon>
        <taxon>Panicoideae</taxon>
        <taxon>Panicodae</taxon>
        <taxon>Paniceae</taxon>
        <taxon>Melinidinae</taxon>
        <taxon>Urochloa</taxon>
    </lineage>
</organism>
<dbReference type="InterPro" id="IPR011009">
    <property type="entry name" value="Kinase-like_dom_sf"/>
</dbReference>
<dbReference type="InterPro" id="IPR008271">
    <property type="entry name" value="Ser/Thr_kinase_AS"/>
</dbReference>
<keyword evidence="10 19" id="KW-0418">Kinase</keyword>
<feature type="transmembrane region" description="Helical" evidence="21">
    <location>
        <begin position="447"/>
        <end position="469"/>
    </location>
</feature>
<comment type="subcellular location">
    <subcellularLocation>
        <location evidence="1">Membrane</location>
        <topology evidence="1">Single-pass type I membrane protein</topology>
    </subcellularLocation>
</comment>
<evidence type="ECO:0000256" key="13">
    <source>
        <dbReference type="ARBA" id="ARBA00023136"/>
    </source>
</evidence>
<evidence type="ECO:0000256" key="19">
    <source>
        <dbReference type="PIRNR" id="PIRNR000641"/>
    </source>
</evidence>
<dbReference type="FunFam" id="2.90.10.10:FF:000002">
    <property type="entry name" value="Serine/threonine-protein kinase"/>
    <property type="match status" value="1"/>
</dbReference>
<dbReference type="InterPro" id="IPR003609">
    <property type="entry name" value="Pan_app"/>
</dbReference>
<evidence type="ECO:0000256" key="14">
    <source>
        <dbReference type="ARBA" id="ARBA00023157"/>
    </source>
</evidence>
<feature type="domain" description="Protein kinase" evidence="23">
    <location>
        <begin position="416"/>
        <end position="713"/>
    </location>
</feature>
<comment type="catalytic activity">
    <reaction evidence="17 19">
        <text>L-threonyl-[protein] + ATP = O-phospho-L-threonyl-[protein] + ADP + H(+)</text>
        <dbReference type="Rhea" id="RHEA:46608"/>
        <dbReference type="Rhea" id="RHEA-COMP:11060"/>
        <dbReference type="Rhea" id="RHEA-COMP:11605"/>
        <dbReference type="ChEBI" id="CHEBI:15378"/>
        <dbReference type="ChEBI" id="CHEBI:30013"/>
        <dbReference type="ChEBI" id="CHEBI:30616"/>
        <dbReference type="ChEBI" id="CHEBI:61977"/>
        <dbReference type="ChEBI" id="CHEBI:456216"/>
        <dbReference type="EC" id="2.7.11.1"/>
    </reaction>
</comment>
<dbReference type="EMBL" id="OZ075129">
    <property type="protein sequence ID" value="CAL4960055.1"/>
    <property type="molecule type" value="Genomic_DNA"/>
</dbReference>
<keyword evidence="6 21" id="KW-0812">Transmembrane</keyword>
<dbReference type="PROSITE" id="PS50927">
    <property type="entry name" value="BULB_LECTIN"/>
    <property type="match status" value="1"/>
</dbReference>
<reference evidence="26 27" key="2">
    <citation type="submission" date="2024-10" db="EMBL/GenBank/DDBJ databases">
        <authorList>
            <person name="Ryan C."/>
        </authorList>
    </citation>
    <scope>NUCLEOTIDE SEQUENCE [LARGE SCALE GENOMIC DNA]</scope>
</reference>
<dbReference type="Pfam" id="PF00954">
    <property type="entry name" value="S_locus_glycop"/>
    <property type="match status" value="1"/>
</dbReference>
<evidence type="ECO:0000256" key="20">
    <source>
        <dbReference type="PROSITE-ProRule" id="PRU10141"/>
    </source>
</evidence>
<evidence type="ECO:0000259" key="24">
    <source>
        <dbReference type="PROSITE" id="PS50927"/>
    </source>
</evidence>
<keyword evidence="14" id="KW-1015">Disulfide bond</keyword>
<evidence type="ECO:0000259" key="25">
    <source>
        <dbReference type="PROSITE" id="PS50948"/>
    </source>
</evidence>
<dbReference type="GO" id="GO:0016020">
    <property type="term" value="C:membrane"/>
    <property type="evidence" value="ECO:0007669"/>
    <property type="project" value="UniProtKB-SubCell"/>
</dbReference>
<evidence type="ECO:0000256" key="2">
    <source>
        <dbReference type="ARBA" id="ARBA00022527"/>
    </source>
</evidence>
<evidence type="ECO:0000256" key="18">
    <source>
        <dbReference type="ARBA" id="ARBA00048679"/>
    </source>
</evidence>
<comment type="similarity">
    <text evidence="19">Belongs to the protein kinase superfamily. Ser/Thr protein kinase family.</text>
</comment>
<dbReference type="PROSITE" id="PS50948">
    <property type="entry name" value="PAN"/>
    <property type="match status" value="1"/>
</dbReference>
<evidence type="ECO:0000256" key="22">
    <source>
        <dbReference type="SAM" id="SignalP"/>
    </source>
</evidence>
<evidence type="ECO:0000256" key="12">
    <source>
        <dbReference type="ARBA" id="ARBA00022989"/>
    </source>
</evidence>
<evidence type="ECO:0000313" key="26">
    <source>
        <dbReference type="EMBL" id="CAL4960055.1"/>
    </source>
</evidence>
<feature type="chain" id="PRO_5044751288" description="Receptor-like serine/threonine-protein kinase" evidence="22">
    <location>
        <begin position="27"/>
        <end position="743"/>
    </location>
</feature>
<feature type="domain" description="Bulb-type lectin" evidence="24">
    <location>
        <begin position="27"/>
        <end position="155"/>
    </location>
</feature>
<feature type="signal peptide" evidence="22">
    <location>
        <begin position="1"/>
        <end position="26"/>
    </location>
</feature>
<evidence type="ECO:0000256" key="1">
    <source>
        <dbReference type="ARBA" id="ARBA00004479"/>
    </source>
</evidence>
<evidence type="ECO:0000256" key="16">
    <source>
        <dbReference type="ARBA" id="ARBA00023180"/>
    </source>
</evidence>
<dbReference type="CDD" id="cd00028">
    <property type="entry name" value="B_lectin"/>
    <property type="match status" value="1"/>
</dbReference>
<feature type="binding site" evidence="20">
    <location>
        <position position="527"/>
    </location>
    <ligand>
        <name>ATP</name>
        <dbReference type="ChEBI" id="CHEBI:30616"/>
    </ligand>
</feature>
<dbReference type="InterPro" id="IPR000858">
    <property type="entry name" value="S_locus_glycoprot_dom"/>
</dbReference>
<name>A0ABC8ZDS5_9POAL</name>
<dbReference type="Pfam" id="PF00069">
    <property type="entry name" value="Pkinase"/>
    <property type="match status" value="1"/>
</dbReference>
<comment type="catalytic activity">
    <reaction evidence="18 19">
        <text>L-seryl-[protein] + ATP = O-phospho-L-seryl-[protein] + ADP + H(+)</text>
        <dbReference type="Rhea" id="RHEA:17989"/>
        <dbReference type="Rhea" id="RHEA-COMP:9863"/>
        <dbReference type="Rhea" id="RHEA-COMP:11604"/>
        <dbReference type="ChEBI" id="CHEBI:15378"/>
        <dbReference type="ChEBI" id="CHEBI:29999"/>
        <dbReference type="ChEBI" id="CHEBI:30616"/>
        <dbReference type="ChEBI" id="CHEBI:83421"/>
        <dbReference type="ChEBI" id="CHEBI:456216"/>
        <dbReference type="EC" id="2.7.11.1"/>
    </reaction>
</comment>
<dbReference type="AlphaFoldDB" id="A0ABC8ZDS5"/>
<keyword evidence="2 19" id="KW-0723">Serine/threonine-protein kinase</keyword>
<accession>A0ABC8ZDS5</accession>
<dbReference type="PROSITE" id="PS00108">
    <property type="entry name" value="PROTEIN_KINASE_ST"/>
    <property type="match status" value="1"/>
</dbReference>
<dbReference type="SMART" id="SM00220">
    <property type="entry name" value="S_TKc"/>
    <property type="match status" value="1"/>
</dbReference>
<keyword evidence="7 22" id="KW-0732">Signal</keyword>
<evidence type="ECO:0000256" key="4">
    <source>
        <dbReference type="ARBA" id="ARBA00022553"/>
    </source>
</evidence>
<dbReference type="InterPro" id="IPR001480">
    <property type="entry name" value="Bulb-type_lectin_dom"/>
</dbReference>
<evidence type="ECO:0000256" key="9">
    <source>
        <dbReference type="ARBA" id="ARBA00022741"/>
    </source>
</evidence>
<dbReference type="Gene3D" id="1.10.510.10">
    <property type="entry name" value="Transferase(Phosphotransferase) domain 1"/>
    <property type="match status" value="1"/>
</dbReference>
<evidence type="ECO:0000256" key="15">
    <source>
        <dbReference type="ARBA" id="ARBA00023170"/>
    </source>
</evidence>
<evidence type="ECO:0000313" key="27">
    <source>
        <dbReference type="Proteomes" id="UP001497457"/>
    </source>
</evidence>
<keyword evidence="16" id="KW-0325">Glycoprotein</keyword>
<feature type="domain" description="Apple" evidence="25">
    <location>
        <begin position="354"/>
        <end position="435"/>
    </location>
</feature>
<protein>
    <recommendedName>
        <fullName evidence="19">Receptor-like serine/threonine-protein kinase</fullName>
        <ecNumber evidence="19">2.7.11.1</ecNumber>
    </recommendedName>
</protein>
<keyword evidence="5 19" id="KW-0808">Transferase</keyword>
<dbReference type="PANTHER" id="PTHR47974:SF19">
    <property type="entry name" value="RECEPTOR-LIKE SERINE_THREONINE-PROTEIN KINASE"/>
    <property type="match status" value="1"/>
</dbReference>
<dbReference type="PROSITE" id="PS00107">
    <property type="entry name" value="PROTEIN_KINASE_ATP"/>
    <property type="match status" value="1"/>
</dbReference>
<keyword evidence="4" id="KW-0597">Phosphoprotein</keyword>
<evidence type="ECO:0000256" key="10">
    <source>
        <dbReference type="ARBA" id="ARBA00022777"/>
    </source>
</evidence>
<evidence type="ECO:0000256" key="21">
    <source>
        <dbReference type="SAM" id="Phobius"/>
    </source>
</evidence>
<dbReference type="Pfam" id="PF08276">
    <property type="entry name" value="PAN_2"/>
    <property type="match status" value="1"/>
</dbReference>
<keyword evidence="12 21" id="KW-1133">Transmembrane helix</keyword>
<dbReference type="SMART" id="SM00108">
    <property type="entry name" value="B_lectin"/>
    <property type="match status" value="1"/>
</dbReference>
<dbReference type="InterPro" id="IPR036426">
    <property type="entry name" value="Bulb-type_lectin_dom_sf"/>
</dbReference>
<evidence type="ECO:0000256" key="8">
    <source>
        <dbReference type="ARBA" id="ARBA00022734"/>
    </source>
</evidence>
<keyword evidence="13 21" id="KW-0472">Membrane</keyword>
<gene>
    <name evidence="26" type="ORF">URODEC1_LOCUS44170</name>
</gene>
<keyword evidence="11 19" id="KW-0067">ATP-binding</keyword>
<keyword evidence="9 19" id="KW-0547">Nucleotide-binding</keyword>
<dbReference type="PIRSF" id="PIRSF000641">
    <property type="entry name" value="SRK"/>
    <property type="match status" value="1"/>
</dbReference>
<dbReference type="SUPFAM" id="SSF56112">
    <property type="entry name" value="Protein kinase-like (PK-like)"/>
    <property type="match status" value="1"/>
</dbReference>
<dbReference type="GO" id="GO:0030246">
    <property type="term" value="F:carbohydrate binding"/>
    <property type="evidence" value="ECO:0007669"/>
    <property type="project" value="UniProtKB-KW"/>
</dbReference>
<proteinExistence type="inferred from homology"/>
<dbReference type="CDD" id="cd01098">
    <property type="entry name" value="PAN_AP_plant"/>
    <property type="match status" value="1"/>
</dbReference>
<evidence type="ECO:0000256" key="7">
    <source>
        <dbReference type="ARBA" id="ARBA00022729"/>
    </source>
</evidence>
<reference evidence="27" key="1">
    <citation type="submission" date="2024-06" db="EMBL/GenBank/DDBJ databases">
        <authorList>
            <person name="Ryan C."/>
        </authorList>
    </citation>
    <scope>NUCLEOTIDE SEQUENCE [LARGE SCALE GENOMIC DNA]</scope>
</reference>
<keyword evidence="27" id="KW-1185">Reference proteome</keyword>
<evidence type="ECO:0000256" key="11">
    <source>
        <dbReference type="ARBA" id="ARBA00022840"/>
    </source>
</evidence>
<keyword evidence="15" id="KW-0675">Receptor</keyword>
<dbReference type="FunFam" id="1.10.510.10:FF:000248">
    <property type="entry name" value="S-receptor-like kinase 5"/>
    <property type="match status" value="1"/>
</dbReference>
<sequence length="743" mass="82539">MAARLCSWTLSLLLLLLSFQQSPLHASDTLMANQQLSGNQKLISRDGNFALGFFQPAAEGSNGKWYIGIWYNKIPEQTIVWVANREKPVSDPVSSSLTISDDGNFVLLANHSKSPLWSTNIKNNTAASSTVAVLLDNGNLLVRHESNTSTVLWQSFDDFTDTWLPGNKLGRNKKTGVVKRMSSWKDRGDPTPGMFSIQLDPNGSKQFILQWNSSEVYWTTGNWTDNGFSGVPEMSPANPYPSSRFLFQFVDNDEEAYFTYNIKNDALRFTRTIIDVSGLFKTLIWAEAQQAWTNAFIKPKAKCSVYGVCGEYSKCSETAASPCSCLRGFSENHPNNWKLDDSTAGCRRNIPLQCGNQGSVKVKPNGFYPINSVKLPDNAHKTNAINVHDCELICLNNCCCTAYSHSGTCLVWYGNLMNLQDNIDGSSDSIFIRVAASELSNSGNKRLWLIGIIGGFFALCFGVAILYFLHRRTTMNGLNHDDGPLISFKYSNLQSLTRNFSVRLGAGSFGSVFRGVVSETTAVAVKKLEGFHQGEKQFRAEIAWIAKGLAYLHEECRDCIIHCDIKPQNILLDASFVPKVADFGLAKLLGRDFSRVLTSMRGTVGYLAPEWISGEAITTKADVFSYGMVLFEIISGRRNLEHKETTMEAFFPMLVARKLLEGEVHALLDEGLINGVNERELERACKVACWCVQGNESSRPTMGEIVKILEGVIDVEMPPVPRYLEALSEGSENVKFFSYEADK</sequence>
<dbReference type="GO" id="GO:0051707">
    <property type="term" value="P:response to other organism"/>
    <property type="evidence" value="ECO:0007669"/>
    <property type="project" value="UniProtKB-ARBA"/>
</dbReference>
<keyword evidence="3" id="KW-0245">EGF-like domain</keyword>